<accession>A0ABM8QFF4</accession>
<keyword evidence="2" id="KW-1185">Reference proteome</keyword>
<gene>
    <name evidence="1" type="ORF">NSPZN2_10378</name>
</gene>
<evidence type="ECO:0000313" key="2">
    <source>
        <dbReference type="Proteomes" id="UP000675880"/>
    </source>
</evidence>
<dbReference type="EMBL" id="CAJNBJ010000001">
    <property type="protein sequence ID" value="CAE6694294.1"/>
    <property type="molecule type" value="Genomic_DNA"/>
</dbReference>
<dbReference type="Proteomes" id="UP000675880">
    <property type="component" value="Unassembled WGS sequence"/>
</dbReference>
<organism evidence="1 2">
    <name type="scientific">Nitrospira defluvii</name>
    <dbReference type="NCBI Taxonomy" id="330214"/>
    <lineage>
        <taxon>Bacteria</taxon>
        <taxon>Pseudomonadati</taxon>
        <taxon>Nitrospirota</taxon>
        <taxon>Nitrospiria</taxon>
        <taxon>Nitrospirales</taxon>
        <taxon>Nitrospiraceae</taxon>
        <taxon>Nitrospira</taxon>
    </lineage>
</organism>
<reference evidence="1 2" key="1">
    <citation type="submission" date="2021-02" db="EMBL/GenBank/DDBJ databases">
        <authorList>
            <person name="Han P."/>
        </authorList>
    </citation>
    <scope>NUCLEOTIDE SEQUENCE [LARGE SCALE GENOMIC DNA]</scope>
    <source>
        <strain evidence="1">Candidatus Nitrospira sp. ZN2</strain>
    </source>
</reference>
<comment type="caution">
    <text evidence="1">The sequence shown here is derived from an EMBL/GenBank/DDBJ whole genome shotgun (WGS) entry which is preliminary data.</text>
</comment>
<proteinExistence type="predicted"/>
<evidence type="ECO:0000313" key="1">
    <source>
        <dbReference type="EMBL" id="CAE6694294.1"/>
    </source>
</evidence>
<sequence>MKMTSLDYGKNYSNIEAIRGILRSLGAEIRDSPRIPPSSATD</sequence>
<protein>
    <submittedName>
        <fullName evidence="1">Uncharacterized protein</fullName>
    </submittedName>
</protein>
<name>A0ABM8QFF4_9BACT</name>